<dbReference type="GO" id="GO:0005634">
    <property type="term" value="C:nucleus"/>
    <property type="evidence" value="ECO:0007669"/>
    <property type="project" value="TreeGrafter"/>
</dbReference>
<keyword evidence="3" id="KW-0808">Transferase</keyword>
<evidence type="ECO:0000256" key="3">
    <source>
        <dbReference type="ARBA" id="ARBA00022679"/>
    </source>
</evidence>
<dbReference type="EC" id="2.7.11.1" evidence="1"/>
<feature type="domain" description="Protein kinase" evidence="8">
    <location>
        <begin position="262"/>
        <end position="672"/>
    </location>
</feature>
<keyword evidence="2" id="KW-0723">Serine/threonine-protein kinase</keyword>
<accession>A0A8H2WRK6</accession>
<dbReference type="InterPro" id="IPR008271">
    <property type="entry name" value="Ser/Thr_kinase_AS"/>
</dbReference>
<evidence type="ECO:0000313" key="9">
    <source>
        <dbReference type="EMBL" id="CAE6398160.1"/>
    </source>
</evidence>
<dbReference type="Proteomes" id="UP000663846">
    <property type="component" value="Unassembled WGS sequence"/>
</dbReference>
<evidence type="ECO:0000259" key="8">
    <source>
        <dbReference type="PROSITE" id="PS50011"/>
    </source>
</evidence>
<dbReference type="PANTHER" id="PTHR44167">
    <property type="entry name" value="OVARIAN-SPECIFIC SERINE/THREONINE-PROTEIN KINASE LOK-RELATED"/>
    <property type="match status" value="1"/>
</dbReference>
<comment type="caution">
    <text evidence="9">The sequence shown here is derived from an EMBL/GenBank/DDBJ whole genome shotgun (WGS) entry which is preliminary data.</text>
</comment>
<feature type="region of interest" description="Disordered" evidence="7">
    <location>
        <begin position="158"/>
        <end position="230"/>
    </location>
</feature>
<dbReference type="InterPro" id="IPR000719">
    <property type="entry name" value="Prot_kinase_dom"/>
</dbReference>
<gene>
    <name evidence="9" type="ORF">RDB_LOCUS51824</name>
</gene>
<reference evidence="9" key="1">
    <citation type="submission" date="2021-01" db="EMBL/GenBank/DDBJ databases">
        <authorList>
            <person name="Kaushik A."/>
        </authorList>
    </citation>
    <scope>NUCLEOTIDE SEQUENCE</scope>
    <source>
        <strain evidence="9">AG1-1C</strain>
    </source>
</reference>
<feature type="compositionally biased region" description="Acidic residues" evidence="7">
    <location>
        <begin position="182"/>
        <end position="200"/>
    </location>
</feature>
<organism evidence="9 10">
    <name type="scientific">Rhizoctonia solani</name>
    <dbReference type="NCBI Taxonomy" id="456999"/>
    <lineage>
        <taxon>Eukaryota</taxon>
        <taxon>Fungi</taxon>
        <taxon>Dikarya</taxon>
        <taxon>Basidiomycota</taxon>
        <taxon>Agaricomycotina</taxon>
        <taxon>Agaricomycetes</taxon>
        <taxon>Cantharellales</taxon>
        <taxon>Ceratobasidiaceae</taxon>
        <taxon>Rhizoctonia</taxon>
    </lineage>
</organism>
<keyword evidence="6" id="KW-0067">ATP-binding</keyword>
<feature type="compositionally biased region" description="Low complexity" evidence="7">
    <location>
        <begin position="7"/>
        <end position="18"/>
    </location>
</feature>
<evidence type="ECO:0000313" key="10">
    <source>
        <dbReference type="Proteomes" id="UP000663846"/>
    </source>
</evidence>
<evidence type="ECO:0000256" key="2">
    <source>
        <dbReference type="ARBA" id="ARBA00022527"/>
    </source>
</evidence>
<evidence type="ECO:0000256" key="1">
    <source>
        <dbReference type="ARBA" id="ARBA00012513"/>
    </source>
</evidence>
<evidence type="ECO:0000256" key="4">
    <source>
        <dbReference type="ARBA" id="ARBA00022741"/>
    </source>
</evidence>
<evidence type="ECO:0000256" key="6">
    <source>
        <dbReference type="ARBA" id="ARBA00022840"/>
    </source>
</evidence>
<dbReference type="CDD" id="cd14019">
    <property type="entry name" value="STKc_Cdc7"/>
    <property type="match status" value="1"/>
</dbReference>
<dbReference type="GO" id="GO:0004674">
    <property type="term" value="F:protein serine/threonine kinase activity"/>
    <property type="evidence" value="ECO:0007669"/>
    <property type="project" value="UniProtKB-KW"/>
</dbReference>
<dbReference type="Gene3D" id="3.30.200.20">
    <property type="entry name" value="Phosphorylase Kinase, domain 1"/>
    <property type="match status" value="1"/>
</dbReference>
<dbReference type="GO" id="GO:0044773">
    <property type="term" value="P:mitotic DNA damage checkpoint signaling"/>
    <property type="evidence" value="ECO:0007669"/>
    <property type="project" value="TreeGrafter"/>
</dbReference>
<dbReference type="PROSITE" id="PS00108">
    <property type="entry name" value="PROTEIN_KINASE_ST"/>
    <property type="match status" value="1"/>
</dbReference>
<sequence length="751" mass="84329">MAALVHSMSSSQASPMFSEHPSNPLHVSSSDVANATYVRQARLSMTGKSKKVTRTIYAGATPKPRQRKSRNSRGLGDDVSSDEIQIHQVVGDESEAAKDPDEDETEPDDAPMNDLDAAADSTELVEGVENVDPDDPSEDEAEEYVAFVQQVVEPRLATSNPFWDDGEGEADVTVTFPRPADPLEDEGGDEDAEGEDDEEYLNSKREDVVVAEGTEQEDLDPDEELSDDEANSLATKDEMEQHYISAEMRQLKERVQGLVGNYELVDRLGEGTFSSVYKAIDLNFSKYDNREWNTHLGYADYPILLASTPHSSKLGSTQYTPAFERRGRVFVAIKRIYVTSSPQRIANEIELMEVARGCRHVSQLITAFRDEDQVVCVMPFHRSVDFRDYFQSLPMRTMQTYFRHLFRALRDIHAREIVHRDVKPANFLFDPKAGPDGTGWGVLCDFGLAQRVDYPERTQCLHTPPTKDNPHGTRIKPSAHELTVLNRKLTFVRKRAEGGSHNIGYKTEDHRQVSIWPRVKANRAGTRGFRAPEVLFKCESQTVALDVWSAGIILLACLSGKFPLFNSNDDTEALAEIAAIVGRGKMEKCAMLHNRTFLTNIPSICKDKSRTWSELVQDMNPKLAQPPSIWPEAEKVEHQRMVKDALELLEQCLHLDATKRITARDALRCRFLRDRRLPSDDSLAPHPPGQGVCAKLHCLDATDESGQSWCVQVRMGGLRVVRADDPDARCIGEAPCKYHVGWETWELSEDD</sequence>
<feature type="region of interest" description="Disordered" evidence="7">
    <location>
        <begin position="1"/>
        <end position="28"/>
    </location>
</feature>
<evidence type="ECO:0000256" key="5">
    <source>
        <dbReference type="ARBA" id="ARBA00022777"/>
    </source>
</evidence>
<feature type="compositionally biased region" description="Acidic residues" evidence="7">
    <location>
        <begin position="129"/>
        <end position="141"/>
    </location>
</feature>
<dbReference type="Gene3D" id="1.10.510.10">
    <property type="entry name" value="Transferase(Phosphotransferase) domain 1"/>
    <property type="match status" value="1"/>
</dbReference>
<dbReference type="SUPFAM" id="SSF56112">
    <property type="entry name" value="Protein kinase-like (PK-like)"/>
    <property type="match status" value="1"/>
</dbReference>
<keyword evidence="4" id="KW-0547">Nucleotide-binding</keyword>
<protein>
    <recommendedName>
        <fullName evidence="1">non-specific serine/threonine protein kinase</fullName>
        <ecNumber evidence="1">2.7.11.1</ecNumber>
    </recommendedName>
</protein>
<dbReference type="Pfam" id="PF00069">
    <property type="entry name" value="Pkinase"/>
    <property type="match status" value="2"/>
</dbReference>
<dbReference type="EMBL" id="CAJMWS010000300">
    <property type="protein sequence ID" value="CAE6398160.1"/>
    <property type="molecule type" value="Genomic_DNA"/>
</dbReference>
<evidence type="ECO:0000256" key="7">
    <source>
        <dbReference type="SAM" id="MobiDB-lite"/>
    </source>
</evidence>
<keyword evidence="5" id="KW-0418">Kinase</keyword>
<dbReference type="PANTHER" id="PTHR44167:SF23">
    <property type="entry name" value="CDC7 KINASE, ISOFORM A-RELATED"/>
    <property type="match status" value="1"/>
</dbReference>
<dbReference type="GO" id="GO:0005524">
    <property type="term" value="F:ATP binding"/>
    <property type="evidence" value="ECO:0007669"/>
    <property type="project" value="UniProtKB-KW"/>
</dbReference>
<dbReference type="SMART" id="SM00220">
    <property type="entry name" value="S_TKc"/>
    <property type="match status" value="1"/>
</dbReference>
<feature type="compositionally biased region" description="Acidic residues" evidence="7">
    <location>
        <begin position="214"/>
        <end position="230"/>
    </location>
</feature>
<feature type="region of interest" description="Disordered" evidence="7">
    <location>
        <begin position="42"/>
        <end position="141"/>
    </location>
</feature>
<name>A0A8H2WRK6_9AGAM</name>
<dbReference type="InterPro" id="IPR011009">
    <property type="entry name" value="Kinase-like_dom_sf"/>
</dbReference>
<proteinExistence type="predicted"/>
<feature type="compositionally biased region" description="Acidic residues" evidence="7">
    <location>
        <begin position="100"/>
        <end position="111"/>
    </location>
</feature>
<dbReference type="AlphaFoldDB" id="A0A8H2WRK6"/>
<dbReference type="PROSITE" id="PS50011">
    <property type="entry name" value="PROTEIN_KINASE_DOM"/>
    <property type="match status" value="1"/>
</dbReference>